<dbReference type="AlphaFoldDB" id="A0A9P1BFJ6"/>
<dbReference type="PROSITE" id="PS01358">
    <property type="entry name" value="ZF_RANBP2_1"/>
    <property type="match status" value="1"/>
</dbReference>
<reference evidence="7 8" key="2">
    <citation type="submission" date="2024-05" db="EMBL/GenBank/DDBJ databases">
        <authorList>
            <person name="Chen Y."/>
            <person name="Shah S."/>
            <person name="Dougan E. K."/>
            <person name="Thang M."/>
            <person name="Chan C."/>
        </authorList>
    </citation>
    <scope>NUCLEOTIDE SEQUENCE [LARGE SCALE GENOMIC DNA]</scope>
</reference>
<evidence type="ECO:0000256" key="2">
    <source>
        <dbReference type="ARBA" id="ARBA00022771"/>
    </source>
</evidence>
<evidence type="ECO:0000313" key="6">
    <source>
        <dbReference type="EMBL" id="CAI3972568.1"/>
    </source>
</evidence>
<dbReference type="EMBL" id="CAMXCT010000020">
    <property type="protein sequence ID" value="CAI3972568.1"/>
    <property type="molecule type" value="Genomic_DNA"/>
</dbReference>
<comment type="caution">
    <text evidence="6">The sequence shown here is derived from an EMBL/GenBank/DDBJ whole genome shotgun (WGS) entry which is preliminary data.</text>
</comment>
<feature type="compositionally biased region" description="Polar residues" evidence="4">
    <location>
        <begin position="97"/>
        <end position="109"/>
    </location>
</feature>
<feature type="region of interest" description="Disordered" evidence="4">
    <location>
        <begin position="296"/>
        <end position="321"/>
    </location>
</feature>
<evidence type="ECO:0000256" key="1">
    <source>
        <dbReference type="ARBA" id="ARBA00022723"/>
    </source>
</evidence>
<keyword evidence="8" id="KW-1185">Reference proteome</keyword>
<reference evidence="6" key="1">
    <citation type="submission" date="2022-10" db="EMBL/GenBank/DDBJ databases">
        <authorList>
            <person name="Chen Y."/>
            <person name="Dougan E. K."/>
            <person name="Chan C."/>
            <person name="Rhodes N."/>
            <person name="Thang M."/>
        </authorList>
    </citation>
    <scope>NUCLEOTIDE SEQUENCE</scope>
</reference>
<gene>
    <name evidence="6" type="ORF">C1SCF055_LOCUS1140</name>
</gene>
<dbReference type="Proteomes" id="UP001152797">
    <property type="component" value="Unassembled WGS sequence"/>
</dbReference>
<dbReference type="EMBL" id="CAMXCT030000020">
    <property type="protein sequence ID" value="CAL4759880.1"/>
    <property type="molecule type" value="Genomic_DNA"/>
</dbReference>
<sequence>MEYPSIKNAGWQCSWCRVTNKRSAFFCQKCGDRWENHVMESAGTEAYSNMGHHRDQYLSYDNSQWPSSPRVGAKGKGKGKSQSPRPKQRRPHRHKGSNTNTHVQQQQATGAPFVQGPSPFAIKNAGEMSWTTAAAQAFQSDAGTVPVGSISSTSSKAEADLQLLLSALKKNREDAHHARGQLHASWRSFLALSVQQWQAFTQQFQNEEKTALERIKTAKEALISAKATLETSKESIATGAEASGAPEVQDLVSEDDAMKEENAASRIGDGLAHLTASLQALSETADKIHVEEQVAKKPRIDSALPGAAALQPFAQPGAKRP</sequence>
<keyword evidence="1" id="KW-0479">Metal-binding</keyword>
<organism evidence="6">
    <name type="scientific">Cladocopium goreaui</name>
    <dbReference type="NCBI Taxonomy" id="2562237"/>
    <lineage>
        <taxon>Eukaryota</taxon>
        <taxon>Sar</taxon>
        <taxon>Alveolata</taxon>
        <taxon>Dinophyceae</taxon>
        <taxon>Suessiales</taxon>
        <taxon>Symbiodiniaceae</taxon>
        <taxon>Cladocopium</taxon>
    </lineage>
</organism>
<name>A0A9P1BFJ6_9DINO</name>
<evidence type="ECO:0000256" key="3">
    <source>
        <dbReference type="ARBA" id="ARBA00022833"/>
    </source>
</evidence>
<protein>
    <recommendedName>
        <fullName evidence="5">RanBP2-type domain-containing protein</fullName>
    </recommendedName>
</protein>
<dbReference type="EMBL" id="CAMXCT020000020">
    <property type="protein sequence ID" value="CAL1125943.1"/>
    <property type="molecule type" value="Genomic_DNA"/>
</dbReference>
<proteinExistence type="predicted"/>
<keyword evidence="3" id="KW-0862">Zinc</keyword>
<feature type="compositionally biased region" description="Basic residues" evidence="4">
    <location>
        <begin position="86"/>
        <end position="96"/>
    </location>
</feature>
<dbReference type="GO" id="GO:0008270">
    <property type="term" value="F:zinc ion binding"/>
    <property type="evidence" value="ECO:0007669"/>
    <property type="project" value="UniProtKB-KW"/>
</dbReference>
<evidence type="ECO:0000313" key="8">
    <source>
        <dbReference type="Proteomes" id="UP001152797"/>
    </source>
</evidence>
<evidence type="ECO:0000313" key="7">
    <source>
        <dbReference type="EMBL" id="CAL4759880.1"/>
    </source>
</evidence>
<evidence type="ECO:0000259" key="5">
    <source>
        <dbReference type="PROSITE" id="PS01358"/>
    </source>
</evidence>
<feature type="region of interest" description="Disordered" evidence="4">
    <location>
        <begin position="58"/>
        <end position="122"/>
    </location>
</feature>
<dbReference type="InterPro" id="IPR001876">
    <property type="entry name" value="Znf_RanBP2"/>
</dbReference>
<keyword evidence="2" id="KW-0863">Zinc-finger</keyword>
<accession>A0A9P1BFJ6</accession>
<evidence type="ECO:0000256" key="4">
    <source>
        <dbReference type="SAM" id="MobiDB-lite"/>
    </source>
</evidence>
<feature type="domain" description="RanBP2-type" evidence="5">
    <location>
        <begin position="11"/>
        <end position="30"/>
    </location>
</feature>